<dbReference type="GO" id="GO:0006428">
    <property type="term" value="P:isoleucyl-tRNA aminoacylation"/>
    <property type="evidence" value="ECO:0007669"/>
    <property type="project" value="UniProtKB-UniRule"/>
</dbReference>
<keyword evidence="2 8" id="KW-0547">Nucleotide-binding</keyword>
<dbReference type="EMBL" id="AP014610">
    <property type="protein sequence ID" value="BBA17934.1"/>
    <property type="molecule type" value="Genomic_DNA"/>
</dbReference>
<dbReference type="GeneID" id="66556620"/>
<dbReference type="InterPro" id="IPR002300">
    <property type="entry name" value="aa-tRNA-synth_Ia"/>
</dbReference>
<dbReference type="Pfam" id="PF00133">
    <property type="entry name" value="tRNA-synt_1"/>
    <property type="match status" value="1"/>
</dbReference>
<comment type="cofactor">
    <cofactor evidence="8">
        <name>Zn(2+)</name>
        <dbReference type="ChEBI" id="CHEBI:29105"/>
    </cofactor>
</comment>
<dbReference type="PRINTS" id="PR00984">
    <property type="entry name" value="TRNASYNTHILE"/>
</dbReference>
<evidence type="ECO:0000256" key="1">
    <source>
        <dbReference type="ARBA" id="ARBA00022598"/>
    </source>
</evidence>
<accession>A0AAD1FRG0</accession>
<evidence type="ECO:0000256" key="6">
    <source>
        <dbReference type="ARBA" id="ARBA00025217"/>
    </source>
</evidence>
<comment type="catalytic activity">
    <reaction evidence="7 8">
        <text>tRNA(Ile) + L-isoleucine + ATP = L-isoleucyl-tRNA(Ile) + AMP + diphosphate</text>
        <dbReference type="Rhea" id="RHEA:11060"/>
        <dbReference type="Rhea" id="RHEA-COMP:9666"/>
        <dbReference type="Rhea" id="RHEA-COMP:9695"/>
        <dbReference type="ChEBI" id="CHEBI:30616"/>
        <dbReference type="ChEBI" id="CHEBI:33019"/>
        <dbReference type="ChEBI" id="CHEBI:58045"/>
        <dbReference type="ChEBI" id="CHEBI:78442"/>
        <dbReference type="ChEBI" id="CHEBI:78528"/>
        <dbReference type="ChEBI" id="CHEBI:456215"/>
        <dbReference type="EC" id="6.1.1.5"/>
    </reaction>
</comment>
<dbReference type="GO" id="GO:0000049">
    <property type="term" value="F:tRNA binding"/>
    <property type="evidence" value="ECO:0007669"/>
    <property type="project" value="InterPro"/>
</dbReference>
<feature type="binding site" evidence="8">
    <location>
        <position position="694"/>
    </location>
    <ligand>
        <name>ATP</name>
        <dbReference type="ChEBI" id="CHEBI:30616"/>
    </ligand>
</feature>
<keyword evidence="3 8" id="KW-0067">ATP-binding</keyword>
<comment type="subcellular location">
    <subcellularLocation>
        <location evidence="8">Cytoplasm</location>
    </subcellularLocation>
</comment>
<dbReference type="GO" id="GO:0008270">
    <property type="term" value="F:zinc ion binding"/>
    <property type="evidence" value="ECO:0007669"/>
    <property type="project" value="UniProtKB-UniRule"/>
</dbReference>
<gene>
    <name evidence="8 11" type="primary">ileS</name>
    <name evidence="11" type="ORF">CPU2_448</name>
</gene>
<dbReference type="Gene3D" id="3.40.50.620">
    <property type="entry name" value="HUPs"/>
    <property type="match status" value="2"/>
</dbReference>
<organism evidence="11 12">
    <name type="scientific">Blattabacterium punctulatus CPU2</name>
    <dbReference type="NCBI Taxonomy" id="1457032"/>
    <lineage>
        <taxon>Bacteria</taxon>
        <taxon>Pseudomonadati</taxon>
        <taxon>Bacteroidota</taxon>
        <taxon>Flavobacteriia</taxon>
        <taxon>Flavobacteriales</taxon>
        <taxon>Blattabacteriaceae</taxon>
        <taxon>Blattabacterium</taxon>
    </lineage>
</organism>
<comment type="function">
    <text evidence="6 8">Catalyzes the attachment of isoleucine to tRNA(Ile). As IleRS can inadvertently accommodate and process structurally similar amino acids such as valine, to avoid such errors it has two additional distinct tRNA(Ile)-dependent editing activities. One activity is designated as 'pretransfer' editing and involves the hydrolysis of activated Val-AMP. The other activity is designated 'posttransfer' editing and involves deacylation of mischarged Val-tRNA(Ile).</text>
</comment>
<dbReference type="InterPro" id="IPR013155">
    <property type="entry name" value="M/V/L/I-tRNA-synth_anticd-bd"/>
</dbReference>
<keyword evidence="8" id="KW-0963">Cytoplasm</keyword>
<keyword evidence="5 8" id="KW-0030">Aminoacyl-tRNA synthetase</keyword>
<dbReference type="SUPFAM" id="SSF50677">
    <property type="entry name" value="ValRS/IleRS/LeuRS editing domain"/>
    <property type="match status" value="1"/>
</dbReference>
<proteinExistence type="inferred from homology"/>
<dbReference type="PANTHER" id="PTHR42780:SF1">
    <property type="entry name" value="ISOLEUCINE--TRNA LIGASE, CYTOPLASMIC"/>
    <property type="match status" value="1"/>
</dbReference>
<name>A0AAD1FRG0_9FLAO</name>
<dbReference type="EC" id="6.1.1.5" evidence="8"/>
<keyword evidence="8" id="KW-0862">Zinc</keyword>
<dbReference type="Pfam" id="PF19302">
    <property type="entry name" value="DUF5915"/>
    <property type="match status" value="1"/>
</dbReference>
<dbReference type="AlphaFoldDB" id="A0AAD1FRG0"/>
<protein>
    <recommendedName>
        <fullName evidence="8">Isoleucine--tRNA ligase</fullName>
        <ecNumber evidence="8">6.1.1.5</ecNumber>
    </recommendedName>
    <alternativeName>
        <fullName evidence="8">Isoleucyl-tRNA synthetase</fullName>
        <shortName evidence="8">IleRS</shortName>
    </alternativeName>
</protein>
<feature type="domain" description="Aminoacyl-tRNA synthetase class Ia" evidence="9">
    <location>
        <begin position="21"/>
        <end position="730"/>
    </location>
</feature>
<keyword evidence="4 8" id="KW-0648">Protein biosynthesis</keyword>
<evidence type="ECO:0000256" key="4">
    <source>
        <dbReference type="ARBA" id="ARBA00022917"/>
    </source>
</evidence>
<dbReference type="GO" id="GO:0005737">
    <property type="term" value="C:cytoplasm"/>
    <property type="evidence" value="ECO:0007669"/>
    <property type="project" value="UniProtKB-SubCell"/>
</dbReference>
<evidence type="ECO:0000313" key="11">
    <source>
        <dbReference type="EMBL" id="BBA17934.1"/>
    </source>
</evidence>
<dbReference type="SUPFAM" id="SSF52374">
    <property type="entry name" value="Nucleotidylyl transferase"/>
    <property type="match status" value="1"/>
</dbReference>
<dbReference type="InterPro" id="IPR023586">
    <property type="entry name" value="Ile-tRNA-ligase_type2"/>
</dbReference>
<evidence type="ECO:0000256" key="3">
    <source>
        <dbReference type="ARBA" id="ARBA00022840"/>
    </source>
</evidence>
<evidence type="ECO:0000259" key="10">
    <source>
        <dbReference type="Pfam" id="PF08264"/>
    </source>
</evidence>
<dbReference type="InterPro" id="IPR009008">
    <property type="entry name" value="Val/Leu/Ile-tRNA-synth_edit"/>
</dbReference>
<reference evidence="11 12" key="1">
    <citation type="submission" date="2014-06" db="EMBL/GenBank/DDBJ databases">
        <title>Genome sequence of the intracellular symbiont Blattabacterium cuenoti, strain CPU2 from the wood feeding cockroach Cryptocercus punctulatus.</title>
        <authorList>
            <person name="Kinjo Y."/>
            <person name="Ohkuma M."/>
            <person name="Tokuda G."/>
        </authorList>
    </citation>
    <scope>NUCLEOTIDE SEQUENCE [LARGE SCALE GENOMIC DNA]</scope>
    <source>
        <strain evidence="11 12">CPU2</strain>
    </source>
</reference>
<evidence type="ECO:0000256" key="5">
    <source>
        <dbReference type="ARBA" id="ARBA00023146"/>
    </source>
</evidence>
<comment type="domain">
    <text evidence="8">IleRS has two distinct active sites: one for aminoacylation and one for editing. The misactivated valine is translocated from the active site to the editing site, which sterically excludes the correctly activated isoleucine. The single editing site contains two valyl binding pockets, one specific for each substrate (Val-AMP or Val-tRNA(Ile)).</text>
</comment>
<dbReference type="GO" id="GO:0005524">
    <property type="term" value="F:ATP binding"/>
    <property type="evidence" value="ECO:0007669"/>
    <property type="project" value="UniProtKB-UniRule"/>
</dbReference>
<comment type="similarity">
    <text evidence="8">Belongs to the class-I aminoacyl-tRNA synthetase family. IleS type 2 subfamily.</text>
</comment>
<dbReference type="GO" id="GO:0004822">
    <property type="term" value="F:isoleucine-tRNA ligase activity"/>
    <property type="evidence" value="ECO:0007669"/>
    <property type="project" value="UniProtKB-UniRule"/>
</dbReference>
<dbReference type="InterPro" id="IPR009080">
    <property type="entry name" value="tRNAsynth_Ia_anticodon-bd"/>
</dbReference>
<dbReference type="InterPro" id="IPR033709">
    <property type="entry name" value="Anticodon_Ile_ABEc"/>
</dbReference>
<keyword evidence="8" id="KW-0479">Metal-binding</keyword>
<dbReference type="SUPFAM" id="SSF47323">
    <property type="entry name" value="Anticodon-binding domain of a subclass of class I aminoacyl-tRNA synthetases"/>
    <property type="match status" value="1"/>
</dbReference>
<dbReference type="GO" id="GO:0002161">
    <property type="term" value="F:aminoacyl-tRNA deacylase activity"/>
    <property type="evidence" value="ECO:0007669"/>
    <property type="project" value="InterPro"/>
</dbReference>
<evidence type="ECO:0000313" key="12">
    <source>
        <dbReference type="Proteomes" id="UP000262607"/>
    </source>
</evidence>
<dbReference type="Gene3D" id="1.10.730.10">
    <property type="entry name" value="Isoleucyl-tRNA Synthetase, Domain 1"/>
    <property type="match status" value="1"/>
</dbReference>
<dbReference type="HAMAP" id="MF_02003">
    <property type="entry name" value="Ile_tRNA_synth_type2"/>
    <property type="match status" value="1"/>
</dbReference>
<dbReference type="Pfam" id="PF08264">
    <property type="entry name" value="Anticodon_1"/>
    <property type="match status" value="1"/>
</dbReference>
<sequence length="1148" mass="136729">MLKKFKEYKKLNLKSISKEITQYWEKNKIIQKSFQFRKNINKKDRSSYHILYEGPPSLNGSPGIHHTVSRTIKDIFCRYHTLKGKIVIRKAGWDTHGLPIELNVEKKIGITKNDIGKNISIEKYNNICKYFVKKSMKKWIEFTNKIGYWIDLKNSFITYKTKYIESVWWLIKKLYKKKIIYKGYTIQPYSPAAGTGLSYHELNMPGTYKKVKQITPTLKFKAIKSTLPKEIQKFLGDIYLISWTTTPWTLPSNTALAIGSNIDYVLVKTYCPYNFLKENIILAEKLIYKILLPNRFYSVSNNYEFDRSKIENKNKIPYFIAYKFKGKDLFKSRYEQLLPWFKPYQEEKNAFQIIDGDGYVNENEGTGIIHIAPTFGIDDLKIAKKNNIPSMLILNEKNIPIPLVDMQGKFLNSYPHGFSGKYVKNDFNTNINTKSVSVDHEIVSFLEKEKKLFKVEMYTHFYPHCWRTEKPILYYPLYSWFIKTTKIREKLISLNKEINWIPKFIGKKRFDTWLKNIRDWNLSRSRYWGTPLPIWRTKDGKEELVIGSIKELFLEIQKSIKYKFMSYNILENFIPDDMRDENYEKIDLHKHFLDKIILVSRKGAPMKRESDLIDVWFDSGAMPYAQFHYPFENKKYIDEYQFFPSDFIAEGIDQTRGWFFTLHTISSLLFNSIAYKNVLSTGLVLDKKGNKMSKSKGNTINPFELIENYGADAIRWYIIFNSEPWDNLKFDIKGIDIGINKFFRTLYNVYSFFVLYANIDGFSYKEKDCSLKSYTELDLWLLSELNTMIQKVDESYKDYNPTKVSRIISFFVLDQLSNWYIRLCRRRFWKEEYTNNKIVAYQLLYKCLVTISKLLSPIAPFFSEKLYFDLNSITKRETFESIHFTNFPIYDLSFVNKELEKRMLLVQRITTMSFSIRKKNGIKIRQPLKKLLILIRDEKIRFELKKISEILKQEINVKNIEFMESYNDLESVKYIQPNYKSIGSRFGNKTPIISEIIKKFTQDKIKEIEYKKKYIFFIQGEKFILFLKDVKITTEFIKNWSVIFDNELTIALDLHITNSLWEEGVIRELIRYIQELRKKCNYQVIEKIFIYINAIQRIQSIIHKNKKFLCKETLAVDIFLEKNIEKKGVRIDFEKNPIYILIRKIENT</sequence>
<evidence type="ECO:0000256" key="7">
    <source>
        <dbReference type="ARBA" id="ARBA00048359"/>
    </source>
</evidence>
<feature type="short sequence motif" description="'KMSKS' region" evidence="8">
    <location>
        <begin position="691"/>
        <end position="695"/>
    </location>
</feature>
<dbReference type="NCBIfam" id="TIGR00392">
    <property type="entry name" value="ileS"/>
    <property type="match status" value="1"/>
</dbReference>
<feature type="short sequence motif" description="'HIGH' region" evidence="8">
    <location>
        <begin position="56"/>
        <end position="66"/>
    </location>
</feature>
<keyword evidence="1 8" id="KW-0436">Ligase</keyword>
<dbReference type="InterPro" id="IPR002301">
    <property type="entry name" value="Ile-tRNA-ligase"/>
</dbReference>
<evidence type="ECO:0000256" key="2">
    <source>
        <dbReference type="ARBA" id="ARBA00022741"/>
    </source>
</evidence>
<evidence type="ECO:0000256" key="8">
    <source>
        <dbReference type="HAMAP-Rule" id="MF_02003"/>
    </source>
</evidence>
<dbReference type="InterPro" id="IPR014729">
    <property type="entry name" value="Rossmann-like_a/b/a_fold"/>
</dbReference>
<comment type="subunit">
    <text evidence="8">Monomer.</text>
</comment>
<dbReference type="CDD" id="cd07961">
    <property type="entry name" value="Anticodon_Ia_Ile_ABEc"/>
    <property type="match status" value="1"/>
</dbReference>
<dbReference type="Proteomes" id="UP000262607">
    <property type="component" value="Chromosome"/>
</dbReference>
<dbReference type="PANTHER" id="PTHR42780">
    <property type="entry name" value="SOLEUCYL-TRNA SYNTHETASE"/>
    <property type="match status" value="1"/>
</dbReference>
<feature type="domain" description="Methionyl/Valyl/Leucyl/Isoleucyl-tRNA synthetase anticodon-binding" evidence="10">
    <location>
        <begin position="778"/>
        <end position="930"/>
    </location>
</feature>
<evidence type="ECO:0000259" key="9">
    <source>
        <dbReference type="Pfam" id="PF00133"/>
    </source>
</evidence>
<dbReference type="RefSeq" id="WP_110548597.1">
    <property type="nucleotide sequence ID" value="NZ_AP014610.1"/>
</dbReference>